<protein>
    <submittedName>
        <fullName evidence="2">Uncharacterized protein</fullName>
    </submittedName>
</protein>
<evidence type="ECO:0000313" key="3">
    <source>
        <dbReference type="Proteomes" id="UP001642260"/>
    </source>
</evidence>
<proteinExistence type="predicted"/>
<dbReference type="AlphaFoldDB" id="A0ABC8LHL0"/>
<dbReference type="Proteomes" id="UP001642260">
    <property type="component" value="Unassembled WGS sequence"/>
</dbReference>
<feature type="region of interest" description="Disordered" evidence="1">
    <location>
        <begin position="1"/>
        <end position="33"/>
    </location>
</feature>
<accession>A0ABC8LHL0</accession>
<gene>
    <name evidence="2" type="ORF">ERUC_LOCUS35527</name>
</gene>
<sequence>MVLYGSYPGGDDNNLGDDMHGAGAVSSKPSNEVSKVAPGTFAGWVLVEIQKEQHPQKLSCL</sequence>
<name>A0ABC8LHL0_ERUVS</name>
<evidence type="ECO:0000313" key="2">
    <source>
        <dbReference type="EMBL" id="CAH8383044.1"/>
    </source>
</evidence>
<organism evidence="2 3">
    <name type="scientific">Eruca vesicaria subsp. sativa</name>
    <name type="common">Garden rocket</name>
    <name type="synonym">Eruca sativa</name>
    <dbReference type="NCBI Taxonomy" id="29727"/>
    <lineage>
        <taxon>Eukaryota</taxon>
        <taxon>Viridiplantae</taxon>
        <taxon>Streptophyta</taxon>
        <taxon>Embryophyta</taxon>
        <taxon>Tracheophyta</taxon>
        <taxon>Spermatophyta</taxon>
        <taxon>Magnoliopsida</taxon>
        <taxon>eudicotyledons</taxon>
        <taxon>Gunneridae</taxon>
        <taxon>Pentapetalae</taxon>
        <taxon>rosids</taxon>
        <taxon>malvids</taxon>
        <taxon>Brassicales</taxon>
        <taxon>Brassicaceae</taxon>
        <taxon>Brassiceae</taxon>
        <taxon>Eruca</taxon>
    </lineage>
</organism>
<evidence type="ECO:0000256" key="1">
    <source>
        <dbReference type="SAM" id="MobiDB-lite"/>
    </source>
</evidence>
<reference evidence="2 3" key="1">
    <citation type="submission" date="2022-03" db="EMBL/GenBank/DDBJ databases">
        <authorList>
            <person name="Macdonald S."/>
            <person name="Ahmed S."/>
            <person name="Newling K."/>
        </authorList>
    </citation>
    <scope>NUCLEOTIDE SEQUENCE [LARGE SCALE GENOMIC DNA]</scope>
</reference>
<dbReference type="EMBL" id="CAKOAT010574042">
    <property type="protein sequence ID" value="CAH8383044.1"/>
    <property type="molecule type" value="Genomic_DNA"/>
</dbReference>
<keyword evidence="3" id="KW-1185">Reference proteome</keyword>
<comment type="caution">
    <text evidence="2">The sequence shown here is derived from an EMBL/GenBank/DDBJ whole genome shotgun (WGS) entry which is preliminary data.</text>
</comment>